<dbReference type="PROSITE" id="PS50222">
    <property type="entry name" value="EF_HAND_2"/>
    <property type="match status" value="1"/>
</dbReference>
<feature type="domain" description="JmjC" evidence="4">
    <location>
        <begin position="126"/>
        <end position="289"/>
    </location>
</feature>
<organism evidence="5 6">
    <name type="scientific">Trichoplax adhaerens</name>
    <name type="common">Trichoplax reptans</name>
    <dbReference type="NCBI Taxonomy" id="10228"/>
    <lineage>
        <taxon>Eukaryota</taxon>
        <taxon>Metazoa</taxon>
        <taxon>Placozoa</taxon>
        <taxon>Uniplacotomia</taxon>
        <taxon>Trichoplacea</taxon>
        <taxon>Trichoplacidae</taxon>
        <taxon>Trichoplax</taxon>
    </lineage>
</organism>
<accession>B3RZL5</accession>
<feature type="compositionally biased region" description="Basic and acidic residues" evidence="1">
    <location>
        <begin position="520"/>
        <end position="530"/>
    </location>
</feature>
<name>B3RZL5_TRIAD</name>
<sequence>MTYKITVLFLVAILVNQGNADDNYKLPKGHLKPLGQHRAAEGHIDVLNEPISAEEFWSKYVGQRRPVLLKQAALDFPAIDSWTDDYLRNFYGNYWIYSAKINEKEEISNDQGHLERQSLNDFISTYVNESKCIDSQLPQPMQRDVLIPPFLSCGSFTTAMIDVHVWLNTGNSKSSLRKDASNTINCLLNGTSDWILIDNQNAHLVPMVEEIAKDGSTRSALQVDEVDLQKYSAFSNCPYYDATLAKGDCIYLPHDSLYQVRTDGVKNMRVSLLFSQSVSHLKKFNNQDCQTSKYKNIRDPMFDWQINSHTTPVVDLQDPNLYREAAFQAFKGKKKIRTEVLLRRLKIRKNLQIENKNVVTTDEIADLPLQSWINLIYYFDLDPENPLKYEYRIYTKKDIRSIIEKTIDKAGGINTRKFAVFYEKLLSGSEQSANEIMRKFDTNGNGKVSKEERLSKLDEVLGLFANPDGKVDEIDSNESDISDGEDPLRSEETELKKESAEIGNQGIPEQTDSGSINDEMNEKKSSRDEL</sequence>
<gene>
    <name evidence="5" type="ORF">TRIADDRAFT_57500</name>
</gene>
<evidence type="ECO:0008006" key="7">
    <source>
        <dbReference type="Google" id="ProtNLM"/>
    </source>
</evidence>
<dbReference type="FunFam" id="2.60.120.650:FF:000025">
    <property type="entry name" value="Lysine-specific demethylase 8"/>
    <property type="match status" value="1"/>
</dbReference>
<evidence type="ECO:0000259" key="3">
    <source>
        <dbReference type="PROSITE" id="PS50222"/>
    </source>
</evidence>
<dbReference type="HOGENOM" id="CLU_016785_9_2_1"/>
<evidence type="ECO:0000313" key="5">
    <source>
        <dbReference type="EMBL" id="EDV24230.1"/>
    </source>
</evidence>
<dbReference type="SUPFAM" id="SSF51197">
    <property type="entry name" value="Clavaminate synthase-like"/>
    <property type="match status" value="1"/>
</dbReference>
<dbReference type="eggNOG" id="KOG2132">
    <property type="taxonomic scope" value="Eukaryota"/>
</dbReference>
<evidence type="ECO:0000259" key="4">
    <source>
        <dbReference type="PROSITE" id="PS51184"/>
    </source>
</evidence>
<dbReference type="RefSeq" id="XP_002113756.1">
    <property type="nucleotide sequence ID" value="XM_002113720.1"/>
</dbReference>
<dbReference type="InterPro" id="IPR002048">
    <property type="entry name" value="EF_hand_dom"/>
</dbReference>
<dbReference type="PROSITE" id="PS51184">
    <property type="entry name" value="JMJC"/>
    <property type="match status" value="1"/>
</dbReference>
<dbReference type="Pfam" id="PF13621">
    <property type="entry name" value="Cupin_8"/>
    <property type="match status" value="1"/>
</dbReference>
<dbReference type="InterPro" id="IPR041667">
    <property type="entry name" value="Cupin_8"/>
</dbReference>
<dbReference type="OrthoDB" id="415358at2759"/>
<protein>
    <recommendedName>
        <fullName evidence="7">JmjC domain-containing protein</fullName>
    </recommendedName>
</protein>
<dbReference type="AlphaFoldDB" id="B3RZL5"/>
<dbReference type="PANTHER" id="PTHR12461:SF52">
    <property type="entry name" value="JMJC DOMAIN-CONTAINING PROTEIN"/>
    <property type="match status" value="1"/>
</dbReference>
<dbReference type="SUPFAM" id="SSF47473">
    <property type="entry name" value="EF-hand"/>
    <property type="match status" value="1"/>
</dbReference>
<evidence type="ECO:0000256" key="1">
    <source>
        <dbReference type="SAM" id="MobiDB-lite"/>
    </source>
</evidence>
<feature type="compositionally biased region" description="Polar residues" evidence="1">
    <location>
        <begin position="507"/>
        <end position="518"/>
    </location>
</feature>
<feature type="signal peptide" evidence="2">
    <location>
        <begin position="1"/>
        <end position="20"/>
    </location>
</feature>
<evidence type="ECO:0000313" key="6">
    <source>
        <dbReference type="Proteomes" id="UP000009022"/>
    </source>
</evidence>
<dbReference type="PANTHER" id="PTHR12461">
    <property type="entry name" value="HYPOXIA-INDUCIBLE FACTOR 1 ALPHA INHIBITOR-RELATED"/>
    <property type="match status" value="1"/>
</dbReference>
<dbReference type="GeneID" id="6754968"/>
<dbReference type="CTD" id="6754968"/>
<dbReference type="InterPro" id="IPR011992">
    <property type="entry name" value="EF-hand-dom_pair"/>
</dbReference>
<feature type="compositionally biased region" description="Basic and acidic residues" evidence="1">
    <location>
        <begin position="486"/>
        <end position="500"/>
    </location>
</feature>
<keyword evidence="2" id="KW-0732">Signal</keyword>
<proteinExistence type="predicted"/>
<evidence type="ECO:0000256" key="2">
    <source>
        <dbReference type="SAM" id="SignalP"/>
    </source>
</evidence>
<dbReference type="Gene3D" id="1.10.238.10">
    <property type="entry name" value="EF-hand"/>
    <property type="match status" value="1"/>
</dbReference>
<keyword evidence="6" id="KW-1185">Reference proteome</keyword>
<dbReference type="InParanoid" id="B3RZL5"/>
<dbReference type="GO" id="GO:0005509">
    <property type="term" value="F:calcium ion binding"/>
    <property type="evidence" value="ECO:0007669"/>
    <property type="project" value="InterPro"/>
</dbReference>
<feature type="domain" description="EF-hand" evidence="3">
    <location>
        <begin position="428"/>
        <end position="463"/>
    </location>
</feature>
<feature type="region of interest" description="Disordered" evidence="1">
    <location>
        <begin position="468"/>
        <end position="530"/>
    </location>
</feature>
<feature type="chain" id="PRO_5005662610" description="JmjC domain-containing protein" evidence="2">
    <location>
        <begin position="21"/>
        <end position="530"/>
    </location>
</feature>
<dbReference type="GO" id="GO:0016706">
    <property type="term" value="F:2-oxoglutarate-dependent dioxygenase activity"/>
    <property type="evidence" value="ECO:0000318"/>
    <property type="project" value="GO_Central"/>
</dbReference>
<dbReference type="Proteomes" id="UP000009022">
    <property type="component" value="Unassembled WGS sequence"/>
</dbReference>
<feature type="compositionally biased region" description="Acidic residues" evidence="1">
    <location>
        <begin position="474"/>
        <end position="485"/>
    </location>
</feature>
<dbReference type="PhylomeDB" id="B3RZL5"/>
<dbReference type="Gene3D" id="2.60.120.650">
    <property type="entry name" value="Cupin"/>
    <property type="match status" value="1"/>
</dbReference>
<reference evidence="5 6" key="1">
    <citation type="journal article" date="2008" name="Nature">
        <title>The Trichoplax genome and the nature of placozoans.</title>
        <authorList>
            <person name="Srivastava M."/>
            <person name="Begovic E."/>
            <person name="Chapman J."/>
            <person name="Putnam N.H."/>
            <person name="Hellsten U."/>
            <person name="Kawashima T."/>
            <person name="Kuo A."/>
            <person name="Mitros T."/>
            <person name="Salamov A."/>
            <person name="Carpenter M.L."/>
            <person name="Signorovitch A.Y."/>
            <person name="Moreno M.A."/>
            <person name="Kamm K."/>
            <person name="Grimwood J."/>
            <person name="Schmutz J."/>
            <person name="Shapiro H."/>
            <person name="Grigoriev I.V."/>
            <person name="Buss L.W."/>
            <person name="Schierwater B."/>
            <person name="Dellaporta S.L."/>
            <person name="Rokhsar D.S."/>
        </authorList>
    </citation>
    <scope>NUCLEOTIDE SEQUENCE [LARGE SCALE GENOMIC DNA]</scope>
    <source>
        <strain evidence="5 6">Grell-BS-1999</strain>
    </source>
</reference>
<dbReference type="KEGG" id="tad:TRIADDRAFT_57500"/>
<dbReference type="EMBL" id="DS985246">
    <property type="protein sequence ID" value="EDV24230.1"/>
    <property type="molecule type" value="Genomic_DNA"/>
</dbReference>
<dbReference type="InterPro" id="IPR003347">
    <property type="entry name" value="JmjC_dom"/>
</dbReference>